<dbReference type="GO" id="GO:0005249">
    <property type="term" value="F:voltage-gated potassium channel activity"/>
    <property type="evidence" value="ECO:0007669"/>
    <property type="project" value="InterPro"/>
</dbReference>
<protein>
    <submittedName>
        <fullName evidence="1">Uncharacterized protein</fullName>
    </submittedName>
</protein>
<dbReference type="SUPFAM" id="SSF48403">
    <property type="entry name" value="Ankyrin repeat"/>
    <property type="match status" value="5"/>
</dbReference>
<dbReference type="PANTHER" id="PTHR45743">
    <property type="entry name" value="POTASSIUM CHANNEL AKT1"/>
    <property type="match status" value="1"/>
</dbReference>
<reference evidence="1" key="2">
    <citation type="journal article" date="2021" name="Genome Biol. Evol.">
        <title>Developing a high-quality reference genome for a parasitic bivalve with doubly uniparental inheritance (Bivalvia: Unionida).</title>
        <authorList>
            <person name="Smith C.H."/>
        </authorList>
    </citation>
    <scope>NUCLEOTIDE SEQUENCE</scope>
    <source>
        <strain evidence="1">CHS0354</strain>
        <tissue evidence="1">Mantle</tissue>
    </source>
</reference>
<evidence type="ECO:0000313" key="1">
    <source>
        <dbReference type="EMBL" id="KAK3588339.1"/>
    </source>
</evidence>
<comment type="caution">
    <text evidence="1">The sequence shown here is derived from an EMBL/GenBank/DDBJ whole genome shotgun (WGS) entry which is preliminary data.</text>
</comment>
<dbReference type="SMART" id="SM00248">
    <property type="entry name" value="ANK"/>
    <property type="match status" value="10"/>
</dbReference>
<proteinExistence type="predicted"/>
<evidence type="ECO:0000313" key="2">
    <source>
        <dbReference type="Proteomes" id="UP001195483"/>
    </source>
</evidence>
<dbReference type="InterPro" id="IPR002110">
    <property type="entry name" value="Ankyrin_rpt"/>
</dbReference>
<organism evidence="1 2">
    <name type="scientific">Potamilus streckersoni</name>
    <dbReference type="NCBI Taxonomy" id="2493646"/>
    <lineage>
        <taxon>Eukaryota</taxon>
        <taxon>Metazoa</taxon>
        <taxon>Spiralia</taxon>
        <taxon>Lophotrochozoa</taxon>
        <taxon>Mollusca</taxon>
        <taxon>Bivalvia</taxon>
        <taxon>Autobranchia</taxon>
        <taxon>Heteroconchia</taxon>
        <taxon>Palaeoheterodonta</taxon>
        <taxon>Unionida</taxon>
        <taxon>Unionoidea</taxon>
        <taxon>Unionidae</taxon>
        <taxon>Ambleminae</taxon>
        <taxon>Lampsilini</taxon>
        <taxon>Potamilus</taxon>
    </lineage>
</organism>
<keyword evidence="2" id="KW-1185">Reference proteome</keyword>
<sequence length="1324" mass="150703">MQCILQSEDEVVRLVYSEFLEFLACANDKNSSDCWKCQHKQMLLELALYYHHFEIADKLIHAGNVCYTHVSLCNAAKHGDLIRVETILEALKRSQVFDPRCKEAKYALRRACLSGKNDLIEFLLQEGIMADIRQVIDAVQCGDIGVLKKVVEHLKSHNKWNPHWEPYSSHENFSDLFQQLQTPDTYLRERTENSIPYSTALFLSFCNEKFDMVDYLLKNEVDMLMCMLPALISYNTVKKAIQTLKDTENWYPKCDDAAKALENACNEDLYDVHNLLMQEGVSLTMKNLYGMVGKASFESIKKAIQNLKDTGNWYPKCDDASKALENACNEDLYDVYNLLMQEGVSLIMETLNYMLFKVSFESIKKVIQNLKDTENWDPKCVDAVSVLEDACMFEEYDVYDLLVQEGVSLTMENLYDMVGKASCESINKAIENLKDTGNWYPKCDEAAKVLENACNEDLYDVYNLLMQEGVSLTMKNLYVMVGQASFESIKKAIQNLKDTENWDPKCDDASEVLENAYNEDLYDVYNLLMQEGVSLTMKILSDMIVEASFESIKKAIQNLKDTGNWDPKCDDAAKALENACINLRYDVYDLLAQEGVSTTMKNLCNMEGMTSSESINKATLTMENIYGMVCGASFESVKKAIQNLKDTKNWDPKCDDATKALENACIYEEYDVYDLLIQEGVSLTMENLYDMVGKASCESIKNAIENLKDTGNWDPKCDDASKALENAYNEGLYNVYNLLMEEKVLLTMENLYDMVAKAPFESIKKAIENLKDTLYWDPMSSYASKALENAYNEDLYDVYNLLMQEGVSLTMENLYGMVGKASCESIKKAIQNLKDTGNWDPKCDDAFEALENACINKRYDVYDLLIQEGVSLTMKNLYVMVGKASFESIKKAIQNLKDTGNWDPKCDDAAKALENACINERYDVYDLLVQEGVSLTMKNLYGIAGQVSFESIKKAIQNLKDTGNWDPKCDDAAKALENACINERYDVYDLLIQEGVALTMKNLYGILSKASFESIKKAIQNLKDTGNWDPKCDGAFKALKHAYVYQKYNICDLLIQEGVSLTMKTFFSIVHNLSFAYIKNAVKNLKASGSWYPRCGYASNSLMNAFIAEKYDVCDLLFQESVSLQMKHLPSMVSSGSFESIKKAIQNLKDTRNWDPDGDDAFKALKIAFSKKRYDICDLLVQEGISLTMKKLPIVVFRGSFKYVKRTIQHLKKTDSWYPECDDAYIALLNAYSQKQDDVYYLLVQMGISLTMKNLPPIVCSGRLQHITKVIQHLKDTKIWDPQCDDASEALENAYKHRKYDVCDLLIQKGVLFNMKNHSLPVYN</sequence>
<dbReference type="Proteomes" id="UP001195483">
    <property type="component" value="Unassembled WGS sequence"/>
</dbReference>
<feature type="non-terminal residue" evidence="1">
    <location>
        <position position="1"/>
    </location>
</feature>
<reference evidence="1" key="1">
    <citation type="journal article" date="2021" name="Genome Biol. Evol.">
        <title>A High-Quality Reference Genome for a Parasitic Bivalve with Doubly Uniparental Inheritance (Bivalvia: Unionida).</title>
        <authorList>
            <person name="Smith C.H."/>
        </authorList>
    </citation>
    <scope>NUCLEOTIDE SEQUENCE</scope>
    <source>
        <strain evidence="1">CHS0354</strain>
    </source>
</reference>
<dbReference type="Gene3D" id="1.25.40.20">
    <property type="entry name" value="Ankyrin repeat-containing domain"/>
    <property type="match status" value="3"/>
</dbReference>
<gene>
    <name evidence="1" type="ORF">CHS0354_040098</name>
</gene>
<name>A0AAE0SAM5_9BIVA</name>
<reference evidence="1" key="3">
    <citation type="submission" date="2023-05" db="EMBL/GenBank/DDBJ databases">
        <authorList>
            <person name="Smith C.H."/>
        </authorList>
    </citation>
    <scope>NUCLEOTIDE SEQUENCE</scope>
    <source>
        <strain evidence="1">CHS0354</strain>
        <tissue evidence="1">Mantle</tissue>
    </source>
</reference>
<dbReference type="EMBL" id="JAEAOA010002329">
    <property type="protein sequence ID" value="KAK3588339.1"/>
    <property type="molecule type" value="Genomic_DNA"/>
</dbReference>
<dbReference type="InterPro" id="IPR036770">
    <property type="entry name" value="Ankyrin_rpt-contain_sf"/>
</dbReference>
<dbReference type="InterPro" id="IPR045319">
    <property type="entry name" value="KAT/AKT"/>
</dbReference>
<accession>A0AAE0SAM5</accession>